<feature type="transmembrane region" description="Helical" evidence="9">
    <location>
        <begin position="657"/>
        <end position="678"/>
    </location>
</feature>
<comment type="cofactor">
    <cofactor evidence="2">
        <name>heme</name>
        <dbReference type="ChEBI" id="CHEBI:30413"/>
    </cofactor>
</comment>
<evidence type="ECO:0000256" key="6">
    <source>
        <dbReference type="ARBA" id="ARBA00023002"/>
    </source>
</evidence>
<dbReference type="SUPFAM" id="SSF48264">
    <property type="entry name" value="Cytochrome P450"/>
    <property type="match status" value="1"/>
</dbReference>
<dbReference type="Pfam" id="PF00067">
    <property type="entry name" value="p450"/>
    <property type="match status" value="1"/>
</dbReference>
<keyword evidence="6" id="KW-0560">Oxidoreductase</keyword>
<dbReference type="InterPro" id="IPR006314">
    <property type="entry name" value="Dyp_peroxidase"/>
</dbReference>
<dbReference type="GO" id="GO:0004497">
    <property type="term" value="F:monooxygenase activity"/>
    <property type="evidence" value="ECO:0007669"/>
    <property type="project" value="InterPro"/>
</dbReference>
<comment type="cofactor">
    <cofactor evidence="1">
        <name>heme b</name>
        <dbReference type="ChEBI" id="CHEBI:60344"/>
    </cofactor>
</comment>
<keyword evidence="5" id="KW-0479">Metal-binding</keyword>
<evidence type="ECO:0000256" key="3">
    <source>
        <dbReference type="ARBA" id="ARBA00010617"/>
    </source>
</evidence>
<feature type="region of interest" description="Disordered" evidence="8">
    <location>
        <begin position="1234"/>
        <end position="1275"/>
    </location>
</feature>
<keyword evidence="11" id="KW-1185">Reference proteome</keyword>
<dbReference type="EMBL" id="JAAKZG010000007">
    <property type="protein sequence ID" value="NGN42936.1"/>
    <property type="molecule type" value="Genomic_DNA"/>
</dbReference>
<keyword evidence="7" id="KW-0408">Iron</keyword>
<comment type="similarity">
    <text evidence="3">Belongs to the cytochrome P450 family.</text>
</comment>
<name>A0A7C9R958_9HYPH</name>
<accession>A0A7C9R958</accession>
<evidence type="ECO:0000256" key="8">
    <source>
        <dbReference type="SAM" id="MobiDB-lite"/>
    </source>
</evidence>
<evidence type="ECO:0000256" key="9">
    <source>
        <dbReference type="SAM" id="Phobius"/>
    </source>
</evidence>
<dbReference type="InterPro" id="IPR011008">
    <property type="entry name" value="Dimeric_a/b-barrel"/>
</dbReference>
<gene>
    <name evidence="10" type="ORF">G6N74_17845</name>
</gene>
<dbReference type="InterPro" id="IPR036396">
    <property type="entry name" value="Cyt_P450_sf"/>
</dbReference>
<dbReference type="PRINTS" id="PR00359">
    <property type="entry name" value="BP450"/>
</dbReference>
<dbReference type="SUPFAM" id="SSF54909">
    <property type="entry name" value="Dimeric alpha+beta barrel"/>
    <property type="match status" value="1"/>
</dbReference>
<dbReference type="GO" id="GO:0020037">
    <property type="term" value="F:heme binding"/>
    <property type="evidence" value="ECO:0007669"/>
    <property type="project" value="InterPro"/>
</dbReference>
<dbReference type="PROSITE" id="PS00086">
    <property type="entry name" value="CYTOCHROME_P450"/>
    <property type="match status" value="1"/>
</dbReference>
<reference evidence="10 11" key="1">
    <citation type="submission" date="2020-02" db="EMBL/GenBank/DDBJ databases">
        <title>Genome sequence of the type strain CGMCC 1.15528 of Mesorhizobium zhangyense.</title>
        <authorList>
            <person name="Gao J."/>
            <person name="Sun J."/>
        </authorList>
    </citation>
    <scope>NUCLEOTIDE SEQUENCE [LARGE SCALE GENOMIC DNA]</scope>
    <source>
        <strain evidence="10 11">CGMCC 1.15528</strain>
    </source>
</reference>
<protein>
    <submittedName>
        <fullName evidence="10">Cytochrome P450</fullName>
    </submittedName>
</protein>
<evidence type="ECO:0000256" key="7">
    <source>
        <dbReference type="ARBA" id="ARBA00023004"/>
    </source>
</evidence>
<dbReference type="PROSITE" id="PS51404">
    <property type="entry name" value="DYP_PEROXIDASE"/>
    <property type="match status" value="1"/>
</dbReference>
<dbReference type="GO" id="GO:0016705">
    <property type="term" value="F:oxidoreductase activity, acting on paired donors, with incorporation or reduction of molecular oxygen"/>
    <property type="evidence" value="ECO:0007669"/>
    <property type="project" value="InterPro"/>
</dbReference>
<dbReference type="InterPro" id="IPR001128">
    <property type="entry name" value="Cyt_P450"/>
</dbReference>
<dbReference type="InterPro" id="IPR002397">
    <property type="entry name" value="Cyt_P450_B"/>
</dbReference>
<evidence type="ECO:0000313" key="10">
    <source>
        <dbReference type="EMBL" id="NGN42936.1"/>
    </source>
</evidence>
<evidence type="ECO:0000256" key="2">
    <source>
        <dbReference type="ARBA" id="ARBA00001971"/>
    </source>
</evidence>
<feature type="transmembrane region" description="Helical" evidence="9">
    <location>
        <begin position="684"/>
        <end position="717"/>
    </location>
</feature>
<dbReference type="GO" id="GO:0005506">
    <property type="term" value="F:iron ion binding"/>
    <property type="evidence" value="ECO:0007669"/>
    <property type="project" value="InterPro"/>
</dbReference>
<evidence type="ECO:0000256" key="4">
    <source>
        <dbReference type="ARBA" id="ARBA00022559"/>
    </source>
</evidence>
<comment type="caution">
    <text evidence="10">The sequence shown here is derived from an EMBL/GenBank/DDBJ whole genome shotgun (WGS) entry which is preliminary data.</text>
</comment>
<keyword evidence="9" id="KW-1133">Transmembrane helix</keyword>
<keyword evidence="4" id="KW-0575">Peroxidase</keyword>
<keyword evidence="9" id="KW-0812">Transmembrane</keyword>
<dbReference type="CDD" id="cd20612">
    <property type="entry name" value="CYP_LDS-like_C"/>
    <property type="match status" value="1"/>
</dbReference>
<dbReference type="RefSeq" id="WP_165119301.1">
    <property type="nucleotide sequence ID" value="NZ_JAAKZG010000007.1"/>
</dbReference>
<dbReference type="GO" id="GO:0004601">
    <property type="term" value="F:peroxidase activity"/>
    <property type="evidence" value="ECO:0007669"/>
    <property type="project" value="UniProtKB-KW"/>
</dbReference>
<organism evidence="10 11">
    <name type="scientific">Mesorhizobium zhangyense</name>
    <dbReference type="NCBI Taxonomy" id="1776730"/>
    <lineage>
        <taxon>Bacteria</taxon>
        <taxon>Pseudomonadati</taxon>
        <taxon>Pseudomonadota</taxon>
        <taxon>Alphaproteobacteria</taxon>
        <taxon>Hyphomicrobiales</taxon>
        <taxon>Phyllobacteriaceae</taxon>
        <taxon>Mesorhizobium</taxon>
    </lineage>
</organism>
<keyword evidence="9" id="KW-0472">Membrane</keyword>
<evidence type="ECO:0000256" key="5">
    <source>
        <dbReference type="ARBA" id="ARBA00022723"/>
    </source>
</evidence>
<proteinExistence type="inferred from homology"/>
<dbReference type="InterPro" id="IPR017972">
    <property type="entry name" value="Cyt_P450_CS"/>
</dbReference>
<dbReference type="Proteomes" id="UP000481252">
    <property type="component" value="Unassembled WGS sequence"/>
</dbReference>
<sequence length="1391" mass="153531">MIKTKYYDGILEAQKTQRPAAELPAFNIERLRTTKSLIGRVLSPLAPEPRTVFRVLRRFWPMLRIGKFLLVTRNADVREILERQDVFETPYGPEMTEIAGGFNFILGMQDGPTYRRMKSTVLSAFPVDEIGWKVREIAAQHSQEIMQRAGPGFDVVRHLLKIVPARICRDYYGMTIDDDNEFVDWSNALSGLFFGDPGGKPIVRELAVVAAAHMTRAVDLSIQAVREGRTDRETPLGRLVEMLDRDTPAVSLGEVHSIMLGMIAGFAPTNLLAAGNCLDVILSRPEAQKAVEDAVADGDNEQLDRAIREAMRFKPIWFGPFRYAAQDVVIAKGTSRERTVKAGTSVMPATFSAMFDSDAVERPDEFDTNRPARDYLLFGHGIHQCIGAAMAKIQIAEAFRALFTKKGVRRAKGRAGKLNSLGAYPESLKVDFETSPLSKTMTHSMVTVICKVEPGVSLKALREKVAAFGNPATGQIAAALDANGSIHFASLAVACKAEPADEKSDDEAHLVLELSGDGTDEAVMDNFAATAGHLVRGIFEEAGGLSSAEALETLMRKHAVKISQLFGSNAGLVFSGTPGHSVARIHAEAKLENAARQIIATMDRPGGENAGKTLAKVRERLAENKDYGWALEPAEGLLELPGGSGWRAAWMTFKAPWVFFPTVIMLLVLWWMTFNLTFGLGGGVIRIAFLSILALGLTLGGLIVFFGIIGGLLYLGLRRLEKRDVPSETSVDPDRLETIISRENHILQNNLTAISVMKPSTMRRLALRLAFYIISISAKSIYRPGFLSGINTIHFARWVLLPGTNKLMFFSNYGGSWESYLEDFIAKAHLGLTGVWSNTLGFPRARALFWKGATDGDRFKRWARLQQIPTLFWYSAYPELNTGRIRMNSLIRSGIAKAETESEARDWLGLFGSTPRPPGTLETREIQTIFFGPLGPLHLGQMVAVRIPDGLPRTKRKAWLKYVALRTSFANQLPKDCATVAMFGPQGLVRLGLDDAAANGGLSTFPSVFRQGMGSPARSRVLDDVGNSAPEKWDWGSPEKPVDAVVVFYADDEKILKQNVAAFEKETKAAGMTIAAQLPLAVNRKGDLAFEHFGFADGISQPVINGTPRSSKPVDPMHQVAPGEFLFGYKDELGFYPPTPTIPSSLDRTGILPEIEKEELPLFGCESDLRDFGRNGTFVVMRQIEQHVEKFHGFCQAAAKEHRRKSNNAAITPHWIAAKMVGRWQDGTSLVRNPNARGAREPDNDFSFADEDPQGLQCPLGSHVRRSNPRDSLGEDRAAQIKINKRHRILRVGRTYEKDGEKGLLFMCLNADIERQYEFMQQSWVSAVSFNGLQEKDPAIGTQKDDAGRFSIPSPEGSIVLEKLPSFVTTRGGGYFFMPSRSAMQYLISRL</sequence>
<dbReference type="Gene3D" id="1.10.630.10">
    <property type="entry name" value="Cytochrome P450"/>
    <property type="match status" value="1"/>
</dbReference>
<dbReference type="PANTHER" id="PTHR46696">
    <property type="entry name" value="P450, PUTATIVE (EUROFUNG)-RELATED"/>
    <property type="match status" value="1"/>
</dbReference>
<dbReference type="PANTHER" id="PTHR46696:SF1">
    <property type="entry name" value="CYTOCHROME P450 YJIB-RELATED"/>
    <property type="match status" value="1"/>
</dbReference>
<evidence type="ECO:0000256" key="1">
    <source>
        <dbReference type="ARBA" id="ARBA00001970"/>
    </source>
</evidence>
<evidence type="ECO:0000313" key="11">
    <source>
        <dbReference type="Proteomes" id="UP000481252"/>
    </source>
</evidence>